<reference evidence="2 3" key="1">
    <citation type="submission" date="2015-10" db="EMBL/GenBank/DDBJ databases">
        <title>Genome sequencing of Penicillium freii.</title>
        <authorList>
            <person name="Nguyen H.D."/>
            <person name="Visagie C.M."/>
            <person name="Seifert K.A."/>
        </authorList>
    </citation>
    <scope>NUCLEOTIDE SEQUENCE [LARGE SCALE GENOMIC DNA]</scope>
    <source>
        <strain evidence="2 3">DAOM 242723</strain>
    </source>
</reference>
<evidence type="ECO:0000313" key="3">
    <source>
        <dbReference type="Proteomes" id="UP000055045"/>
    </source>
</evidence>
<keyword evidence="3" id="KW-1185">Reference proteome</keyword>
<comment type="caution">
    <text evidence="2">The sequence shown here is derived from an EMBL/GenBank/DDBJ whole genome shotgun (WGS) entry which is preliminary data.</text>
</comment>
<proteinExistence type="predicted"/>
<feature type="non-terminal residue" evidence="2">
    <location>
        <position position="1"/>
    </location>
</feature>
<dbReference type="AlphaFoldDB" id="A0A101M7L6"/>
<gene>
    <name evidence="2" type="ORF">ACN42_g11890</name>
</gene>
<dbReference type="EMBL" id="LLXE01001137">
    <property type="protein sequence ID" value="KUM55397.1"/>
    <property type="molecule type" value="Genomic_DNA"/>
</dbReference>
<feature type="region of interest" description="Disordered" evidence="1">
    <location>
        <begin position="1"/>
        <end position="28"/>
    </location>
</feature>
<accession>A0A101M7L6</accession>
<evidence type="ECO:0000256" key="1">
    <source>
        <dbReference type="SAM" id="MobiDB-lite"/>
    </source>
</evidence>
<organism evidence="2 3">
    <name type="scientific">Penicillium freii</name>
    <dbReference type="NCBI Taxonomy" id="48697"/>
    <lineage>
        <taxon>Eukaryota</taxon>
        <taxon>Fungi</taxon>
        <taxon>Dikarya</taxon>
        <taxon>Ascomycota</taxon>
        <taxon>Pezizomycotina</taxon>
        <taxon>Eurotiomycetes</taxon>
        <taxon>Eurotiomycetidae</taxon>
        <taxon>Eurotiales</taxon>
        <taxon>Aspergillaceae</taxon>
        <taxon>Penicillium</taxon>
    </lineage>
</organism>
<dbReference type="Proteomes" id="UP000055045">
    <property type="component" value="Unassembled WGS sequence"/>
</dbReference>
<sequence length="99" mass="11398">KMFRVNPLNANHTTRPPGHGPSPGLNRGPRVLKMFRVNPLNANHTTRPPGQLIYRALDFAYMRETAVVQRNRHNFCLFFDERTPSYRSNNQKVTPNAVI</sequence>
<evidence type="ECO:0000313" key="2">
    <source>
        <dbReference type="EMBL" id="KUM55397.1"/>
    </source>
</evidence>
<name>A0A101M7L6_PENFR</name>
<protein>
    <submittedName>
        <fullName evidence="2">Uncharacterized protein</fullName>
    </submittedName>
</protein>